<keyword evidence="1" id="KW-0560">Oxidoreductase</keyword>
<dbReference type="PRINTS" id="PR00420">
    <property type="entry name" value="RNGMNOXGNASE"/>
</dbReference>
<evidence type="ECO:0000259" key="3">
    <source>
        <dbReference type="Pfam" id="PF01494"/>
    </source>
</evidence>
<dbReference type="InterPro" id="IPR002938">
    <property type="entry name" value="FAD-bd"/>
</dbReference>
<sequence length="371" mass="40451">MVGAGIGGLSSAIALAEKGWQVTVAELKPENTTVGVGINNPANALRALKALGVYDEVVRRGWEYQGIQRYTEDGELITTFEPTSPGDVPFQISMTRADLHDILTSRARELGARIELGLTWTAIDQHDDEVHVTLTDGTTRAYDLVVGADGIRSPLRRLLFGTGHEPRGTGYVCWRMRAERPEGVRYSQYFNGSRVKATVINLNPATMYLLVIERAEPGPARTPAELAAGLRALLDGFPGLIKEIRDSITPATEIHRGPLEEVELPGSWYRGRVVLIGDAAHAITPHLAQGAGMAMEDAVVLADELDRTGDDVPAALNAFQRRRHPRVSYVQQQAHEILRNEMESDAERKAAFAAGLGARQQQIVDLLAKPA</sequence>
<feature type="domain" description="FAD-binding" evidence="3">
    <location>
        <begin position="2"/>
        <end position="333"/>
    </location>
</feature>
<dbReference type="AlphaFoldDB" id="A0A8H9M308"/>
<dbReference type="PANTHER" id="PTHR13789:SF309">
    <property type="entry name" value="PUTATIVE (AFU_ORTHOLOGUE AFUA_6G14510)-RELATED"/>
    <property type="match status" value="1"/>
</dbReference>
<dbReference type="GO" id="GO:0071949">
    <property type="term" value="F:FAD binding"/>
    <property type="evidence" value="ECO:0007669"/>
    <property type="project" value="InterPro"/>
</dbReference>
<evidence type="ECO:0000313" key="4">
    <source>
        <dbReference type="EMBL" id="GHF35159.1"/>
    </source>
</evidence>
<dbReference type="GO" id="GO:0004497">
    <property type="term" value="F:monooxygenase activity"/>
    <property type="evidence" value="ECO:0007669"/>
    <property type="project" value="UniProtKB-KW"/>
</dbReference>
<name>A0A8H9M308_9PSEU</name>
<dbReference type="InterPro" id="IPR036188">
    <property type="entry name" value="FAD/NAD-bd_sf"/>
</dbReference>
<evidence type="ECO:0000313" key="5">
    <source>
        <dbReference type="Proteomes" id="UP000658656"/>
    </source>
</evidence>
<protein>
    <submittedName>
        <fullName evidence="4">FAD-dependent oxidoreductase</fullName>
    </submittedName>
</protein>
<proteinExistence type="predicted"/>
<reference evidence="4" key="2">
    <citation type="submission" date="2020-09" db="EMBL/GenBank/DDBJ databases">
        <authorList>
            <person name="Sun Q."/>
            <person name="Zhou Y."/>
        </authorList>
    </citation>
    <scope>NUCLEOTIDE SEQUENCE</scope>
    <source>
        <strain evidence="4">CGMCC 4.7679</strain>
    </source>
</reference>
<dbReference type="SUPFAM" id="SSF51905">
    <property type="entry name" value="FAD/NAD(P)-binding domain"/>
    <property type="match status" value="1"/>
</dbReference>
<gene>
    <name evidence="4" type="ORF">GCM10017566_04850</name>
</gene>
<reference evidence="4" key="1">
    <citation type="journal article" date="2014" name="Int. J. Syst. Evol. Microbiol.">
        <title>Complete genome sequence of Corynebacterium casei LMG S-19264T (=DSM 44701T), isolated from a smear-ripened cheese.</title>
        <authorList>
            <consortium name="US DOE Joint Genome Institute (JGI-PGF)"/>
            <person name="Walter F."/>
            <person name="Albersmeier A."/>
            <person name="Kalinowski J."/>
            <person name="Ruckert C."/>
        </authorList>
    </citation>
    <scope>NUCLEOTIDE SEQUENCE</scope>
    <source>
        <strain evidence="4">CGMCC 4.7679</strain>
    </source>
</reference>
<dbReference type="InterPro" id="IPR050493">
    <property type="entry name" value="FAD-dep_Monooxygenase_BioMet"/>
</dbReference>
<dbReference type="Pfam" id="PF01494">
    <property type="entry name" value="FAD_binding_3"/>
    <property type="match status" value="1"/>
</dbReference>
<keyword evidence="2" id="KW-0503">Monooxygenase</keyword>
<organism evidence="4 5">
    <name type="scientific">Amycolatopsis bartoniae</name>
    <dbReference type="NCBI Taxonomy" id="941986"/>
    <lineage>
        <taxon>Bacteria</taxon>
        <taxon>Bacillati</taxon>
        <taxon>Actinomycetota</taxon>
        <taxon>Actinomycetes</taxon>
        <taxon>Pseudonocardiales</taxon>
        <taxon>Pseudonocardiaceae</taxon>
        <taxon>Amycolatopsis</taxon>
    </lineage>
</organism>
<dbReference type="Proteomes" id="UP000658656">
    <property type="component" value="Unassembled WGS sequence"/>
</dbReference>
<comment type="caution">
    <text evidence="4">The sequence shown here is derived from an EMBL/GenBank/DDBJ whole genome shotgun (WGS) entry which is preliminary data.</text>
</comment>
<evidence type="ECO:0000256" key="1">
    <source>
        <dbReference type="ARBA" id="ARBA00023002"/>
    </source>
</evidence>
<evidence type="ECO:0000256" key="2">
    <source>
        <dbReference type="ARBA" id="ARBA00023033"/>
    </source>
</evidence>
<dbReference type="PANTHER" id="PTHR13789">
    <property type="entry name" value="MONOOXYGENASE"/>
    <property type="match status" value="1"/>
</dbReference>
<accession>A0A8H9M308</accession>
<keyword evidence="5" id="KW-1185">Reference proteome</keyword>
<dbReference type="EMBL" id="BNAV01000001">
    <property type="protein sequence ID" value="GHF35159.1"/>
    <property type="molecule type" value="Genomic_DNA"/>
</dbReference>
<dbReference type="NCBIfam" id="NF005313">
    <property type="entry name" value="PRK06847.1"/>
    <property type="match status" value="1"/>
</dbReference>
<dbReference type="Gene3D" id="3.50.50.60">
    <property type="entry name" value="FAD/NAD(P)-binding domain"/>
    <property type="match status" value="1"/>
</dbReference>